<dbReference type="PANTHER" id="PTHR10000:SF8">
    <property type="entry name" value="HAD SUPERFAMILY HYDROLASE-LIKE, TYPE 3"/>
    <property type="match status" value="1"/>
</dbReference>
<dbReference type="Gene3D" id="3.40.50.1000">
    <property type="entry name" value="HAD superfamily/HAD-like"/>
    <property type="match status" value="1"/>
</dbReference>
<feature type="non-terminal residue" evidence="1">
    <location>
        <position position="1"/>
    </location>
</feature>
<dbReference type="InterPro" id="IPR000150">
    <property type="entry name" value="Cof"/>
</dbReference>
<dbReference type="GO" id="GO:0000287">
    <property type="term" value="F:magnesium ion binding"/>
    <property type="evidence" value="ECO:0007669"/>
    <property type="project" value="TreeGrafter"/>
</dbReference>
<accession>X1HTE6</accession>
<dbReference type="NCBIfam" id="TIGR00099">
    <property type="entry name" value="Cof-subfamily"/>
    <property type="match status" value="1"/>
</dbReference>
<dbReference type="EMBL" id="BARU01018792">
    <property type="protein sequence ID" value="GAH60335.1"/>
    <property type="molecule type" value="Genomic_DNA"/>
</dbReference>
<dbReference type="Gene3D" id="3.30.1240.10">
    <property type="match status" value="1"/>
</dbReference>
<dbReference type="InterPro" id="IPR006379">
    <property type="entry name" value="HAD-SF_hydro_IIB"/>
</dbReference>
<gene>
    <name evidence="1" type="ORF">S03H2_31026</name>
</gene>
<dbReference type="InterPro" id="IPR023214">
    <property type="entry name" value="HAD_sf"/>
</dbReference>
<reference evidence="1" key="1">
    <citation type="journal article" date="2014" name="Front. Microbiol.">
        <title>High frequency of phylogenetically diverse reductive dehalogenase-homologous genes in deep subseafloor sedimentary metagenomes.</title>
        <authorList>
            <person name="Kawai M."/>
            <person name="Futagami T."/>
            <person name="Toyoda A."/>
            <person name="Takaki Y."/>
            <person name="Nishi S."/>
            <person name="Hori S."/>
            <person name="Arai W."/>
            <person name="Tsubouchi T."/>
            <person name="Morono Y."/>
            <person name="Uchiyama I."/>
            <person name="Ito T."/>
            <person name="Fujiyama A."/>
            <person name="Inagaki F."/>
            <person name="Takami H."/>
        </authorList>
    </citation>
    <scope>NUCLEOTIDE SEQUENCE</scope>
    <source>
        <strain evidence="1">Expedition CK06-06</strain>
    </source>
</reference>
<dbReference type="NCBIfam" id="TIGR01484">
    <property type="entry name" value="HAD-SF-IIB"/>
    <property type="match status" value="1"/>
</dbReference>
<dbReference type="GO" id="GO:0016791">
    <property type="term" value="F:phosphatase activity"/>
    <property type="evidence" value="ECO:0007669"/>
    <property type="project" value="TreeGrafter"/>
</dbReference>
<sequence length="260" mass="28457">SSLMHAKHTTVGLITTLVYAKVSDLGIQVSLSTGRAAQGCRAIIDQLSLDGYHIFFDGALVSNPSLGEEVYVQPLDSGVVREAVEFVHRNDIYLELYSATRYFVERETWATEIHRQYFKLEPTVVDFTELWNRERIIKGGLITSTPQEMAKARSFYIQFDPSLHFSRARSPAYPGVDFINVVAPEVSKGKALAALASHLGISMTEVMAVGDGTNDISLLSLAGLAVAMDNAPAEVKAVAHYITLDVEHSGLAAAIRQFLL</sequence>
<dbReference type="GO" id="GO:0005829">
    <property type="term" value="C:cytosol"/>
    <property type="evidence" value="ECO:0007669"/>
    <property type="project" value="TreeGrafter"/>
</dbReference>
<organism evidence="1">
    <name type="scientific">marine sediment metagenome</name>
    <dbReference type="NCBI Taxonomy" id="412755"/>
    <lineage>
        <taxon>unclassified sequences</taxon>
        <taxon>metagenomes</taxon>
        <taxon>ecological metagenomes</taxon>
    </lineage>
</organism>
<protein>
    <submittedName>
        <fullName evidence="1">Uncharacterized protein</fullName>
    </submittedName>
</protein>
<evidence type="ECO:0000313" key="1">
    <source>
        <dbReference type="EMBL" id="GAH60335.1"/>
    </source>
</evidence>
<dbReference type="PANTHER" id="PTHR10000">
    <property type="entry name" value="PHOSPHOSERINE PHOSPHATASE"/>
    <property type="match status" value="1"/>
</dbReference>
<dbReference type="InterPro" id="IPR036412">
    <property type="entry name" value="HAD-like_sf"/>
</dbReference>
<comment type="caution">
    <text evidence="1">The sequence shown here is derived from an EMBL/GenBank/DDBJ whole genome shotgun (WGS) entry which is preliminary data.</text>
</comment>
<name>X1HTE6_9ZZZZ</name>
<proteinExistence type="predicted"/>
<dbReference type="SUPFAM" id="SSF56784">
    <property type="entry name" value="HAD-like"/>
    <property type="match status" value="1"/>
</dbReference>
<dbReference type="AlphaFoldDB" id="X1HTE6"/>
<dbReference type="Pfam" id="PF08282">
    <property type="entry name" value="Hydrolase_3"/>
    <property type="match status" value="1"/>
</dbReference>